<feature type="transmembrane region" description="Helical" evidence="7">
    <location>
        <begin position="165"/>
        <end position="187"/>
    </location>
</feature>
<dbReference type="EMBL" id="JBHRTL010000003">
    <property type="protein sequence ID" value="MFC3153921.1"/>
    <property type="molecule type" value="Genomic_DNA"/>
</dbReference>
<evidence type="ECO:0000256" key="1">
    <source>
        <dbReference type="ARBA" id="ARBA00004429"/>
    </source>
</evidence>
<evidence type="ECO:0000313" key="9">
    <source>
        <dbReference type="Proteomes" id="UP001595548"/>
    </source>
</evidence>
<sequence length="456" mass="49125">MSNSGATTAVSGSLWRRVLLLALPVAVQMLLQSFLGMADVIMVGGLGAEAVAAVGLAAKLHFLMLVTMMGVATACAILVAQYCGAGNRVQGQRTLAMALVVGTVFMLPFTLAFALGGVWLPLINPDVAVVQLAVTFLLISAPVLLLTQWITVYEAALRALGNTTVPLIMGALAVALNIGLNYVLIFGHFGFPALGVAGAAWGTLLSRLVQLGVTLAWLYGVKHDFALRAMDFIRALAWAPLKRFLWFALPLLINHVIWAVGNAAYHVVSGFAGTDALAVMGVMVPIESSFFALFVGLANAAAVLVGQTLGRGDMPGAWQLYRFFNRLTLVLVFSFAGGLWLAKPWVLAVFAHVDAQTTALLEQTLAVFCLGVWVKVLNMLRILGILRAGGDTHYCLVVDVIVMWVFGVPIYLAAVFWTDYSFVVLYALTYIEDALKWLPIRWRVGRGIWVKNLTQS</sequence>
<feature type="transmembrane region" description="Helical" evidence="7">
    <location>
        <begin position="95"/>
        <end position="122"/>
    </location>
</feature>
<reference evidence="9" key="1">
    <citation type="journal article" date="2019" name="Int. J. Syst. Evol. Microbiol.">
        <title>The Global Catalogue of Microorganisms (GCM) 10K type strain sequencing project: providing services to taxonomists for standard genome sequencing and annotation.</title>
        <authorList>
            <consortium name="The Broad Institute Genomics Platform"/>
            <consortium name="The Broad Institute Genome Sequencing Center for Infectious Disease"/>
            <person name="Wu L."/>
            <person name="Ma J."/>
        </authorList>
    </citation>
    <scope>NUCLEOTIDE SEQUENCE [LARGE SCALE GENOMIC DNA]</scope>
    <source>
        <strain evidence="9">KCTC 52141</strain>
    </source>
</reference>
<dbReference type="Proteomes" id="UP001595548">
    <property type="component" value="Unassembled WGS sequence"/>
</dbReference>
<dbReference type="InterPro" id="IPR048279">
    <property type="entry name" value="MdtK-like"/>
</dbReference>
<evidence type="ECO:0000313" key="8">
    <source>
        <dbReference type="EMBL" id="MFC3153921.1"/>
    </source>
</evidence>
<evidence type="ECO:0000256" key="4">
    <source>
        <dbReference type="ARBA" id="ARBA00022692"/>
    </source>
</evidence>
<keyword evidence="3" id="KW-1003">Cell membrane</keyword>
<feature type="transmembrane region" description="Helical" evidence="7">
    <location>
        <begin position="393"/>
        <end position="414"/>
    </location>
</feature>
<feature type="transmembrane region" description="Helical" evidence="7">
    <location>
        <begin position="62"/>
        <end position="83"/>
    </location>
</feature>
<dbReference type="InterPro" id="IPR002528">
    <property type="entry name" value="MATE_fam"/>
</dbReference>
<feature type="transmembrane region" description="Helical" evidence="7">
    <location>
        <begin position="199"/>
        <end position="220"/>
    </location>
</feature>
<evidence type="ECO:0000256" key="5">
    <source>
        <dbReference type="ARBA" id="ARBA00022989"/>
    </source>
</evidence>
<comment type="subcellular location">
    <subcellularLocation>
        <location evidence="1">Cell inner membrane</location>
        <topology evidence="1">Multi-pass membrane protein</topology>
    </subcellularLocation>
</comment>
<dbReference type="PANTHER" id="PTHR42925">
    <property type="entry name" value="MULTIDRUG AND TOXIN EFFLUX PROTEIN MATE FAMILY"/>
    <property type="match status" value="1"/>
</dbReference>
<proteinExistence type="predicted"/>
<evidence type="ECO:0000256" key="7">
    <source>
        <dbReference type="SAM" id="Phobius"/>
    </source>
</evidence>
<feature type="transmembrane region" description="Helical" evidence="7">
    <location>
        <begin position="327"/>
        <end position="353"/>
    </location>
</feature>
<keyword evidence="2" id="KW-0813">Transport</keyword>
<dbReference type="NCBIfam" id="TIGR00797">
    <property type="entry name" value="matE"/>
    <property type="match status" value="1"/>
</dbReference>
<dbReference type="RefSeq" id="WP_382413964.1">
    <property type="nucleotide sequence ID" value="NZ_AP031500.1"/>
</dbReference>
<accession>A0ABV7HMR4</accession>
<dbReference type="PIRSF" id="PIRSF006603">
    <property type="entry name" value="DinF"/>
    <property type="match status" value="1"/>
</dbReference>
<keyword evidence="6 7" id="KW-0472">Membrane</keyword>
<evidence type="ECO:0000256" key="2">
    <source>
        <dbReference type="ARBA" id="ARBA00022448"/>
    </source>
</evidence>
<dbReference type="Pfam" id="PF01554">
    <property type="entry name" value="MatE"/>
    <property type="match status" value="2"/>
</dbReference>
<dbReference type="InterPro" id="IPR047135">
    <property type="entry name" value="YsiQ"/>
</dbReference>
<feature type="transmembrane region" description="Helical" evidence="7">
    <location>
        <begin position="128"/>
        <end position="153"/>
    </location>
</feature>
<keyword evidence="5 7" id="KW-1133">Transmembrane helix</keyword>
<evidence type="ECO:0000256" key="6">
    <source>
        <dbReference type="ARBA" id="ARBA00023136"/>
    </source>
</evidence>
<organism evidence="8 9">
    <name type="scientific">Gilvimarinus japonicus</name>
    <dbReference type="NCBI Taxonomy" id="1796469"/>
    <lineage>
        <taxon>Bacteria</taxon>
        <taxon>Pseudomonadati</taxon>
        <taxon>Pseudomonadota</taxon>
        <taxon>Gammaproteobacteria</taxon>
        <taxon>Cellvibrionales</taxon>
        <taxon>Cellvibrionaceae</taxon>
        <taxon>Gilvimarinus</taxon>
    </lineage>
</organism>
<feature type="transmembrane region" description="Helical" evidence="7">
    <location>
        <begin position="365"/>
        <end position="386"/>
    </location>
</feature>
<protein>
    <submittedName>
        <fullName evidence="8">MATE family efflux transporter</fullName>
    </submittedName>
</protein>
<comment type="caution">
    <text evidence="8">The sequence shown here is derived from an EMBL/GenBank/DDBJ whole genome shotgun (WGS) entry which is preliminary data.</text>
</comment>
<dbReference type="PANTHER" id="PTHR42925:SF2">
    <property type="entry name" value="NA+ DRIVEN MULTIDRUG EFFLUX PUMP"/>
    <property type="match status" value="1"/>
</dbReference>
<keyword evidence="9" id="KW-1185">Reference proteome</keyword>
<name>A0ABV7HMR4_9GAMM</name>
<keyword evidence="4 7" id="KW-0812">Transmembrane</keyword>
<gene>
    <name evidence="8" type="ORF">ACFOEB_01820</name>
</gene>
<feature type="transmembrane region" description="Helical" evidence="7">
    <location>
        <begin position="244"/>
        <end position="268"/>
    </location>
</feature>
<evidence type="ECO:0000256" key="3">
    <source>
        <dbReference type="ARBA" id="ARBA00022475"/>
    </source>
</evidence>